<reference evidence="9" key="1">
    <citation type="submission" date="2020-07" db="EMBL/GenBank/DDBJ databases">
        <title>The High-quality genome of the commercially important snow crab, Chionoecetes opilio.</title>
        <authorList>
            <person name="Jeong J.-H."/>
            <person name="Ryu S."/>
        </authorList>
    </citation>
    <scope>NUCLEOTIDE SEQUENCE</scope>
    <source>
        <strain evidence="9">MADBK_172401_WGS</strain>
        <tissue evidence="9">Digestive gland</tissue>
    </source>
</reference>
<comment type="similarity">
    <text evidence="2">Belongs to the sodium:neurotransmitter symporter (SNF) (TC 2.A.22) family.</text>
</comment>
<evidence type="ECO:0000313" key="9">
    <source>
        <dbReference type="EMBL" id="KAG0718885.1"/>
    </source>
</evidence>
<evidence type="ECO:0000256" key="3">
    <source>
        <dbReference type="ARBA" id="ARBA00022448"/>
    </source>
</evidence>
<keyword evidence="3" id="KW-0813">Transport</keyword>
<dbReference type="OrthoDB" id="6581954at2759"/>
<evidence type="ECO:0000256" key="7">
    <source>
        <dbReference type="ARBA" id="ARBA00023136"/>
    </source>
</evidence>
<keyword evidence="6 8" id="KW-1133">Transmembrane helix</keyword>
<dbReference type="InterPro" id="IPR037272">
    <property type="entry name" value="SNS_sf"/>
</dbReference>
<dbReference type="Pfam" id="PF00209">
    <property type="entry name" value="SNF"/>
    <property type="match status" value="1"/>
</dbReference>
<evidence type="ECO:0000256" key="6">
    <source>
        <dbReference type="ARBA" id="ARBA00022989"/>
    </source>
</evidence>
<evidence type="ECO:0000313" key="10">
    <source>
        <dbReference type="Proteomes" id="UP000770661"/>
    </source>
</evidence>
<evidence type="ECO:0000256" key="2">
    <source>
        <dbReference type="ARBA" id="ARBA00006459"/>
    </source>
</evidence>
<dbReference type="InterPro" id="IPR000175">
    <property type="entry name" value="Na/ntran_symport"/>
</dbReference>
<dbReference type="PRINTS" id="PR00176">
    <property type="entry name" value="NANEUSMPORT"/>
</dbReference>
<dbReference type="GO" id="GO:0015293">
    <property type="term" value="F:symporter activity"/>
    <property type="evidence" value="ECO:0007669"/>
    <property type="project" value="UniProtKB-KW"/>
</dbReference>
<comment type="caution">
    <text evidence="9">The sequence shown here is derived from an EMBL/GenBank/DDBJ whole genome shotgun (WGS) entry which is preliminary data.</text>
</comment>
<gene>
    <name evidence="9" type="primary">SLC6A19</name>
    <name evidence="9" type="ORF">GWK47_051618</name>
</gene>
<protein>
    <submittedName>
        <fullName evidence="9">Sodium-dependent neutral amino acid transporter B(0)AT1</fullName>
    </submittedName>
</protein>
<accession>A0A8J4Y0R0</accession>
<dbReference type="EMBL" id="JACEEZ010015366">
    <property type="protein sequence ID" value="KAG0718885.1"/>
    <property type="molecule type" value="Genomic_DNA"/>
</dbReference>
<name>A0A8J4Y0R0_CHIOP</name>
<proteinExistence type="inferred from homology"/>
<feature type="transmembrane region" description="Helical" evidence="8">
    <location>
        <begin position="80"/>
        <end position="100"/>
    </location>
</feature>
<dbReference type="GO" id="GO:0035725">
    <property type="term" value="P:sodium ion transmembrane transport"/>
    <property type="evidence" value="ECO:0007669"/>
    <property type="project" value="TreeGrafter"/>
</dbReference>
<dbReference type="PANTHER" id="PTHR11616">
    <property type="entry name" value="SODIUM/CHLORIDE DEPENDENT TRANSPORTER"/>
    <property type="match status" value="1"/>
</dbReference>
<comment type="subcellular location">
    <subcellularLocation>
        <location evidence="1">Membrane</location>
        <topology evidence="1">Multi-pass membrane protein</topology>
    </subcellularLocation>
</comment>
<dbReference type="Proteomes" id="UP000770661">
    <property type="component" value="Unassembled WGS sequence"/>
</dbReference>
<dbReference type="GO" id="GO:0006865">
    <property type="term" value="P:amino acid transport"/>
    <property type="evidence" value="ECO:0007669"/>
    <property type="project" value="TreeGrafter"/>
</dbReference>
<evidence type="ECO:0000256" key="8">
    <source>
        <dbReference type="SAM" id="Phobius"/>
    </source>
</evidence>
<evidence type="ECO:0000256" key="4">
    <source>
        <dbReference type="ARBA" id="ARBA00022692"/>
    </source>
</evidence>
<organism evidence="9 10">
    <name type="scientific">Chionoecetes opilio</name>
    <name type="common">Atlantic snow crab</name>
    <name type="synonym">Cancer opilio</name>
    <dbReference type="NCBI Taxonomy" id="41210"/>
    <lineage>
        <taxon>Eukaryota</taxon>
        <taxon>Metazoa</taxon>
        <taxon>Ecdysozoa</taxon>
        <taxon>Arthropoda</taxon>
        <taxon>Crustacea</taxon>
        <taxon>Multicrustacea</taxon>
        <taxon>Malacostraca</taxon>
        <taxon>Eumalacostraca</taxon>
        <taxon>Eucarida</taxon>
        <taxon>Decapoda</taxon>
        <taxon>Pleocyemata</taxon>
        <taxon>Brachyura</taxon>
        <taxon>Eubrachyura</taxon>
        <taxon>Majoidea</taxon>
        <taxon>Majidae</taxon>
        <taxon>Chionoecetes</taxon>
    </lineage>
</organism>
<keyword evidence="7 8" id="KW-0472">Membrane</keyword>
<dbReference type="GO" id="GO:0005886">
    <property type="term" value="C:plasma membrane"/>
    <property type="evidence" value="ECO:0007669"/>
    <property type="project" value="TreeGrafter"/>
</dbReference>
<dbReference type="AlphaFoldDB" id="A0A8J4Y0R0"/>
<keyword evidence="5" id="KW-0769">Symport</keyword>
<evidence type="ECO:0000256" key="5">
    <source>
        <dbReference type="ARBA" id="ARBA00022847"/>
    </source>
</evidence>
<feature type="transmembrane region" description="Helical" evidence="8">
    <location>
        <begin position="20"/>
        <end position="41"/>
    </location>
</feature>
<sequence length="101" mass="11312">MAQNHHHHLTSPNSTSPCPAGAFLIPYLIMMVLEGAPLFLLELGIGQRLRQGSLGVWTLISPWWSGLGVASTVVSYLVGLYYNVIIAWCFYYLFNSFTTYK</sequence>
<dbReference type="PROSITE" id="PS50267">
    <property type="entry name" value="NA_NEUROTRAN_SYMP_3"/>
    <property type="match status" value="1"/>
</dbReference>
<keyword evidence="4 8" id="KW-0812">Transmembrane</keyword>
<dbReference type="SUPFAM" id="SSF161070">
    <property type="entry name" value="SNF-like"/>
    <property type="match status" value="1"/>
</dbReference>
<dbReference type="PANTHER" id="PTHR11616:SF240">
    <property type="entry name" value="BLOATED TUBULES, ISOFORM B-RELATED"/>
    <property type="match status" value="1"/>
</dbReference>
<evidence type="ECO:0000256" key="1">
    <source>
        <dbReference type="ARBA" id="ARBA00004141"/>
    </source>
</evidence>
<feature type="transmembrane region" description="Helical" evidence="8">
    <location>
        <begin position="53"/>
        <end position="74"/>
    </location>
</feature>
<keyword evidence="10" id="KW-1185">Reference proteome</keyword>